<gene>
    <name evidence="12" type="primary">ABCC1_3</name>
    <name evidence="12" type="ORF">BG011_001306</name>
</gene>
<dbReference type="InterPro" id="IPR011527">
    <property type="entry name" value="ABC1_TM_dom"/>
</dbReference>
<dbReference type="InterPro" id="IPR003439">
    <property type="entry name" value="ABC_transporter-like_ATP-bd"/>
</dbReference>
<dbReference type="GO" id="GO:0000329">
    <property type="term" value="C:fungal-type vacuole membrane"/>
    <property type="evidence" value="ECO:0007669"/>
    <property type="project" value="UniProtKB-ARBA"/>
</dbReference>
<dbReference type="InterPro" id="IPR027417">
    <property type="entry name" value="P-loop_NTPase"/>
</dbReference>
<keyword evidence="7" id="KW-1133">Transmembrane helix</keyword>
<dbReference type="Proteomes" id="UP000726737">
    <property type="component" value="Unassembled WGS sequence"/>
</dbReference>
<keyword evidence="6" id="KW-0067">ATP-binding</keyword>
<dbReference type="SUPFAM" id="SSF52540">
    <property type="entry name" value="P-loop containing nucleoside triphosphate hydrolases"/>
    <property type="match status" value="1"/>
</dbReference>
<feature type="domain" description="ABC transmembrane type-1" evidence="11">
    <location>
        <begin position="1"/>
        <end position="85"/>
    </location>
</feature>
<evidence type="ECO:0000259" key="11">
    <source>
        <dbReference type="PROSITE" id="PS50929"/>
    </source>
</evidence>
<evidence type="ECO:0000256" key="1">
    <source>
        <dbReference type="ARBA" id="ARBA00004127"/>
    </source>
</evidence>
<keyword evidence="2" id="KW-0813">Transport</keyword>
<feature type="chain" id="PRO_5040177341" evidence="10">
    <location>
        <begin position="20"/>
        <end position="341"/>
    </location>
</feature>
<keyword evidence="10" id="KW-0732">Signal</keyword>
<name>A0A9P6U6A7_9FUNG</name>
<dbReference type="PANTHER" id="PTHR24223">
    <property type="entry name" value="ATP-BINDING CASSETTE SUB-FAMILY C"/>
    <property type="match status" value="1"/>
</dbReference>
<dbReference type="SUPFAM" id="SSF90123">
    <property type="entry name" value="ABC transporter transmembrane region"/>
    <property type="match status" value="1"/>
</dbReference>
<dbReference type="InterPro" id="IPR050173">
    <property type="entry name" value="ABC_transporter_C-like"/>
</dbReference>
<reference evidence="12" key="1">
    <citation type="journal article" date="2020" name="Fungal Divers.">
        <title>Resolving the Mortierellaceae phylogeny through synthesis of multi-gene phylogenetics and phylogenomics.</title>
        <authorList>
            <person name="Vandepol N."/>
            <person name="Liber J."/>
            <person name="Desiro A."/>
            <person name="Na H."/>
            <person name="Kennedy M."/>
            <person name="Barry K."/>
            <person name="Grigoriev I.V."/>
            <person name="Miller A.N."/>
            <person name="O'Donnell K."/>
            <person name="Stajich J.E."/>
            <person name="Bonito G."/>
        </authorList>
    </citation>
    <scope>NUCLEOTIDE SEQUENCE</scope>
    <source>
        <strain evidence="12">KOD948</strain>
    </source>
</reference>
<keyword evidence="8" id="KW-0472">Membrane</keyword>
<dbReference type="GO" id="GO:0005524">
    <property type="term" value="F:ATP binding"/>
    <property type="evidence" value="ECO:0007669"/>
    <property type="project" value="UniProtKB-KW"/>
</dbReference>
<feature type="signal peptide" evidence="10">
    <location>
        <begin position="1"/>
        <end position="19"/>
    </location>
</feature>
<protein>
    <submittedName>
        <fullName evidence="12">Multidrug resistance-associated protein 1</fullName>
    </submittedName>
</protein>
<comment type="caution">
    <text evidence="12">The sequence shown here is derived from an EMBL/GenBank/DDBJ whole genome shotgun (WGS) entry which is preliminary data.</text>
</comment>
<evidence type="ECO:0000256" key="3">
    <source>
        <dbReference type="ARBA" id="ARBA00022692"/>
    </source>
</evidence>
<feature type="region of interest" description="Disordered" evidence="9">
    <location>
        <begin position="201"/>
        <end position="220"/>
    </location>
</feature>
<evidence type="ECO:0000256" key="10">
    <source>
        <dbReference type="SAM" id="SignalP"/>
    </source>
</evidence>
<dbReference type="InterPro" id="IPR036640">
    <property type="entry name" value="ABC1_TM_sf"/>
</dbReference>
<evidence type="ECO:0000256" key="5">
    <source>
        <dbReference type="ARBA" id="ARBA00022741"/>
    </source>
</evidence>
<dbReference type="OrthoDB" id="6500128at2759"/>
<dbReference type="EMBL" id="JAAAJA010000133">
    <property type="protein sequence ID" value="KAG0261142.1"/>
    <property type="molecule type" value="Genomic_DNA"/>
</dbReference>
<keyword evidence="3" id="KW-0812">Transmembrane</keyword>
<keyword evidence="5" id="KW-0547">Nucleotide-binding</keyword>
<keyword evidence="13" id="KW-1185">Reference proteome</keyword>
<evidence type="ECO:0000256" key="2">
    <source>
        <dbReference type="ARBA" id="ARBA00022448"/>
    </source>
</evidence>
<dbReference type="Gene3D" id="1.20.1560.10">
    <property type="entry name" value="ABC transporter type 1, transmembrane domain"/>
    <property type="match status" value="1"/>
</dbReference>
<evidence type="ECO:0000313" key="13">
    <source>
        <dbReference type="Proteomes" id="UP000726737"/>
    </source>
</evidence>
<evidence type="ECO:0000256" key="8">
    <source>
        <dbReference type="ARBA" id="ARBA00023136"/>
    </source>
</evidence>
<dbReference type="PROSITE" id="PS50929">
    <property type="entry name" value="ABC_TM1F"/>
    <property type="match status" value="1"/>
</dbReference>
<dbReference type="GO" id="GO:0140359">
    <property type="term" value="F:ABC-type transporter activity"/>
    <property type="evidence" value="ECO:0007669"/>
    <property type="project" value="InterPro"/>
</dbReference>
<evidence type="ECO:0000256" key="4">
    <source>
        <dbReference type="ARBA" id="ARBA00022737"/>
    </source>
</evidence>
<dbReference type="PANTHER" id="PTHR24223:SF443">
    <property type="entry name" value="MULTIDRUG-RESISTANCE LIKE PROTEIN 1, ISOFORM I"/>
    <property type="match status" value="1"/>
</dbReference>
<organism evidence="12 13">
    <name type="scientific">Mortierella polycephala</name>
    <dbReference type="NCBI Taxonomy" id="41804"/>
    <lineage>
        <taxon>Eukaryota</taxon>
        <taxon>Fungi</taxon>
        <taxon>Fungi incertae sedis</taxon>
        <taxon>Mucoromycota</taxon>
        <taxon>Mortierellomycotina</taxon>
        <taxon>Mortierellomycetes</taxon>
        <taxon>Mortierellales</taxon>
        <taxon>Mortierellaceae</taxon>
        <taxon>Mortierella</taxon>
    </lineage>
</organism>
<evidence type="ECO:0000313" key="12">
    <source>
        <dbReference type="EMBL" id="KAG0261142.1"/>
    </source>
</evidence>
<dbReference type="Pfam" id="PF00005">
    <property type="entry name" value="ABC_tran"/>
    <property type="match status" value="1"/>
</dbReference>
<dbReference type="Gene3D" id="3.40.50.300">
    <property type="entry name" value="P-loop containing nucleotide triphosphate hydrolases"/>
    <property type="match status" value="1"/>
</dbReference>
<accession>A0A9P6U6A7</accession>
<evidence type="ECO:0000256" key="6">
    <source>
        <dbReference type="ARBA" id="ARBA00022840"/>
    </source>
</evidence>
<proteinExistence type="predicted"/>
<evidence type="ECO:0000256" key="7">
    <source>
        <dbReference type="ARBA" id="ARBA00022989"/>
    </source>
</evidence>
<dbReference type="GO" id="GO:0016887">
    <property type="term" value="F:ATP hydrolysis activity"/>
    <property type="evidence" value="ECO:0007669"/>
    <property type="project" value="InterPro"/>
</dbReference>
<dbReference type="AlphaFoldDB" id="A0A9P6U6A7"/>
<comment type="subcellular location">
    <subcellularLocation>
        <location evidence="1">Endomembrane system</location>
        <topology evidence="1">Multi-pass membrane protein</topology>
    </subcellularLocation>
</comment>
<keyword evidence="4" id="KW-0677">Repeat</keyword>
<evidence type="ECO:0000256" key="9">
    <source>
        <dbReference type="SAM" id="MobiDB-lite"/>
    </source>
</evidence>
<dbReference type="GO" id="GO:0012505">
    <property type="term" value="C:endomembrane system"/>
    <property type="evidence" value="ECO:0007669"/>
    <property type="project" value="UniProtKB-SubCell"/>
</dbReference>
<sequence length="341" mass="37860">MTIPAFITVISVLIVVVRPIKRINSASMSSLYQHFDEFLNGVSTIRAMGVQDWFIEENAKRTDYNANAFVAYILIGLTLNYALGITDDIMWLCRDFSEWQSYLVAIERMQEYTDKHTEAPMTLDTAKPDRWPIQGRVVFKNYFTRHREGMNLAIKNMLLEVKPGEKIGIVDRTGAGKPILALVLFRIIEATNSYWARASDNTGYHERQSEDGRDENESTPLLSQLSSTAATANADGDIDGGSIEIDGVDISTLGTIRDNLDPLEEAPDVDFRGALERAHLKDYVSALPGGLSSEVPQNGENFSIGQRSLICLARALLRKTKVPVLDEATAAVGVETDELIQ</sequence>